<dbReference type="EMBL" id="PFMR01000188">
    <property type="protein sequence ID" value="PIZ16413.1"/>
    <property type="molecule type" value="Genomic_DNA"/>
</dbReference>
<evidence type="ECO:0008006" key="3">
    <source>
        <dbReference type="Google" id="ProtNLM"/>
    </source>
</evidence>
<accession>A0A2M7SAV2</accession>
<dbReference type="SUPFAM" id="SSF46689">
    <property type="entry name" value="Homeodomain-like"/>
    <property type="match status" value="1"/>
</dbReference>
<sequence>MKIKNQVKLKPKEREALQQLISKGSEKARKITRCRILLLTDEGKTDLQIMESLDVARNTVKTVRSRYLLGGLETAVNEQPRPGAPIKFSGRQKAKITAIACSKPPEGRNRWTLRLIADRVVELDMVDSISHQTVKRVLKKTNLSLT</sequence>
<protein>
    <recommendedName>
        <fullName evidence="3">Transposase</fullName>
    </recommendedName>
</protein>
<evidence type="ECO:0000313" key="1">
    <source>
        <dbReference type="EMBL" id="PIZ16413.1"/>
    </source>
</evidence>
<name>A0A2M7SAV2_9BACT</name>
<dbReference type="InterPro" id="IPR009057">
    <property type="entry name" value="Homeodomain-like_sf"/>
</dbReference>
<comment type="caution">
    <text evidence="1">The sequence shown here is derived from an EMBL/GenBank/DDBJ whole genome shotgun (WGS) entry which is preliminary data.</text>
</comment>
<proteinExistence type="predicted"/>
<dbReference type="Proteomes" id="UP000229307">
    <property type="component" value="Unassembled WGS sequence"/>
</dbReference>
<dbReference type="Pfam" id="PF13565">
    <property type="entry name" value="HTH_32"/>
    <property type="match status" value="1"/>
</dbReference>
<reference evidence="2" key="1">
    <citation type="submission" date="2017-09" db="EMBL/GenBank/DDBJ databases">
        <title>Depth-based differentiation of microbial function through sediment-hosted aquifers and enrichment of novel symbionts in the deep terrestrial subsurface.</title>
        <authorList>
            <person name="Probst A.J."/>
            <person name="Ladd B."/>
            <person name="Jarett J.K."/>
            <person name="Geller-Mcgrath D.E."/>
            <person name="Sieber C.M.K."/>
            <person name="Emerson J.B."/>
            <person name="Anantharaman K."/>
            <person name="Thomas B.C."/>
            <person name="Malmstrom R."/>
            <person name="Stieglmeier M."/>
            <person name="Klingl A."/>
            <person name="Woyke T."/>
            <person name="Ryan C.M."/>
            <person name="Banfield J.F."/>
        </authorList>
    </citation>
    <scope>NUCLEOTIDE SEQUENCE [LARGE SCALE GENOMIC DNA]</scope>
</reference>
<dbReference type="AlphaFoldDB" id="A0A2M7SAV2"/>
<evidence type="ECO:0000313" key="2">
    <source>
        <dbReference type="Proteomes" id="UP000229307"/>
    </source>
</evidence>
<gene>
    <name evidence="1" type="ORF">COY52_07070</name>
</gene>
<organism evidence="1 2">
    <name type="scientific">Candidatus Desantisbacteria bacterium CG_4_10_14_0_8_um_filter_48_22</name>
    <dbReference type="NCBI Taxonomy" id="1974543"/>
    <lineage>
        <taxon>Bacteria</taxon>
        <taxon>Candidatus Desantisiibacteriota</taxon>
    </lineage>
</organism>